<sequence>MDGSGPVADLHVHTTVSDGKLELESVPSAARRAGLSWVGITDHDRLHPGLSAPIERRDGIRLVRGIELRVEVDPDRLTEGAPDTDRPGEPFRVDLLGYGIEPTEELRRELDRIQEDRIERGRKIVRRVENELGVELDVPIERGVGRPHVARAIAESDATLDYEGAFDELIGDNGPCFVARNVPSFERGVQLLGEASRIVGLAHPLRYDDPKVALELTAELDAVEVYYPYADGTDPEGEGAAAVEDVRRRHGLLATGGSDAHGTSLGATGLDADAFAPVRDRLLGDA</sequence>
<evidence type="ECO:0000313" key="2">
    <source>
        <dbReference type="EMBL" id="AUX10665.1"/>
    </source>
</evidence>
<dbReference type="InterPro" id="IPR052018">
    <property type="entry name" value="PHP_domain"/>
</dbReference>
<proteinExistence type="predicted"/>
<dbReference type="AlphaFoldDB" id="A0A343TNJ3"/>
<dbReference type="InterPro" id="IPR016195">
    <property type="entry name" value="Pol/histidinol_Pase-like"/>
</dbReference>
<dbReference type="Gene3D" id="3.20.20.140">
    <property type="entry name" value="Metal-dependent hydrolases"/>
    <property type="match status" value="1"/>
</dbReference>
<dbReference type="PANTHER" id="PTHR42924:SF18">
    <property type="entry name" value="POLYMERASE_HISTIDINOL PHOSPHATASE N-TERMINAL DOMAIN-CONTAINING PROTEIN"/>
    <property type="match status" value="1"/>
</dbReference>
<dbReference type="InterPro" id="IPR004013">
    <property type="entry name" value="PHP_dom"/>
</dbReference>
<keyword evidence="3" id="KW-1185">Reference proteome</keyword>
<dbReference type="PANTHER" id="PTHR42924">
    <property type="entry name" value="EXONUCLEASE"/>
    <property type="match status" value="1"/>
</dbReference>
<dbReference type="SUPFAM" id="SSF89550">
    <property type="entry name" value="PHP domain-like"/>
    <property type="match status" value="1"/>
</dbReference>
<evidence type="ECO:0000313" key="3">
    <source>
        <dbReference type="Proteomes" id="UP000263012"/>
    </source>
</evidence>
<reference evidence="3" key="1">
    <citation type="submission" date="2017-11" db="EMBL/GenBank/DDBJ databases">
        <title>Phenotypic and genomic properties of facultatively anaerobic sulfur-reducing natronoarchaea from hypersaline soda lakes.</title>
        <authorList>
            <person name="Sorokin D.Y."/>
            <person name="Kublanov I.V."/>
            <person name="Roman P."/>
            <person name="Sinninghe Damste J.S."/>
            <person name="Golyshin P.N."/>
            <person name="Rojo D."/>
            <person name="Ciordia S."/>
            <person name="Mena M.D.C."/>
            <person name="Ferrer M."/>
            <person name="Messina E."/>
            <person name="Smedile F."/>
            <person name="La Spada G."/>
            <person name="La Cono V."/>
            <person name="Yakimov M.M."/>
        </authorList>
    </citation>
    <scope>NUCLEOTIDE SEQUENCE [LARGE SCALE GENOMIC DNA]</scope>
    <source>
        <strain evidence="3">AArc-Sl</strain>
    </source>
</reference>
<accession>A0A343TNJ3</accession>
<dbReference type="Gene3D" id="1.10.150.650">
    <property type="match status" value="1"/>
</dbReference>
<dbReference type="InterPro" id="IPR003141">
    <property type="entry name" value="Pol/His_phosphatase_N"/>
</dbReference>
<dbReference type="Pfam" id="PF02811">
    <property type="entry name" value="PHP"/>
    <property type="match status" value="1"/>
</dbReference>
<dbReference type="SMART" id="SM00481">
    <property type="entry name" value="POLIIIAc"/>
    <property type="match status" value="1"/>
</dbReference>
<gene>
    <name evidence="2" type="ORF">AArcSl_3056</name>
</gene>
<organism evidence="2 3">
    <name type="scientific">Halalkaliarchaeum desulfuricum</name>
    <dbReference type="NCBI Taxonomy" id="2055893"/>
    <lineage>
        <taxon>Archaea</taxon>
        <taxon>Methanobacteriati</taxon>
        <taxon>Methanobacteriota</taxon>
        <taxon>Stenosarchaea group</taxon>
        <taxon>Halobacteria</taxon>
        <taxon>Halobacteriales</taxon>
        <taxon>Haloferacaceae</taxon>
        <taxon>Halalkaliarchaeum</taxon>
    </lineage>
</organism>
<dbReference type="GO" id="GO:0004534">
    <property type="term" value="F:5'-3' RNA exonuclease activity"/>
    <property type="evidence" value="ECO:0007669"/>
    <property type="project" value="TreeGrafter"/>
</dbReference>
<dbReference type="Proteomes" id="UP000263012">
    <property type="component" value="Chromosome"/>
</dbReference>
<name>A0A343TNJ3_9EURY</name>
<dbReference type="GO" id="GO:0035312">
    <property type="term" value="F:5'-3' DNA exonuclease activity"/>
    <property type="evidence" value="ECO:0007669"/>
    <property type="project" value="TreeGrafter"/>
</dbReference>
<feature type="domain" description="Polymerase/histidinol phosphatase N-terminal" evidence="1">
    <location>
        <begin position="8"/>
        <end position="72"/>
    </location>
</feature>
<evidence type="ECO:0000259" key="1">
    <source>
        <dbReference type="SMART" id="SM00481"/>
    </source>
</evidence>
<dbReference type="EMBL" id="CP025066">
    <property type="protein sequence ID" value="AUX10665.1"/>
    <property type="molecule type" value="Genomic_DNA"/>
</dbReference>
<dbReference type="KEGG" id="hdf:AArcSl_3056"/>
<protein>
    <submittedName>
        <fullName evidence="2">PHP domain-containing protein</fullName>
    </submittedName>
</protein>